<name>A0AAW0FNN7_9APHY</name>
<accession>A0AAW0FNN7</accession>
<organism evidence="1 2">
    <name type="scientific">Cerrena zonata</name>
    <dbReference type="NCBI Taxonomy" id="2478898"/>
    <lineage>
        <taxon>Eukaryota</taxon>
        <taxon>Fungi</taxon>
        <taxon>Dikarya</taxon>
        <taxon>Basidiomycota</taxon>
        <taxon>Agaricomycotina</taxon>
        <taxon>Agaricomycetes</taxon>
        <taxon>Polyporales</taxon>
        <taxon>Cerrenaceae</taxon>
        <taxon>Cerrena</taxon>
    </lineage>
</organism>
<gene>
    <name evidence="1" type="ORF">QCA50_013565</name>
</gene>
<proteinExistence type="predicted"/>
<reference evidence="1 2" key="1">
    <citation type="submission" date="2022-09" db="EMBL/GenBank/DDBJ databases">
        <authorList>
            <person name="Palmer J.M."/>
        </authorList>
    </citation>
    <scope>NUCLEOTIDE SEQUENCE [LARGE SCALE GENOMIC DNA]</scope>
    <source>
        <strain evidence="1 2">DSM 7382</strain>
    </source>
</reference>
<evidence type="ECO:0000313" key="2">
    <source>
        <dbReference type="Proteomes" id="UP001385951"/>
    </source>
</evidence>
<dbReference type="Proteomes" id="UP001385951">
    <property type="component" value="Unassembled WGS sequence"/>
</dbReference>
<comment type="caution">
    <text evidence="1">The sequence shown here is derived from an EMBL/GenBank/DDBJ whole genome shotgun (WGS) entry which is preliminary data.</text>
</comment>
<dbReference type="EMBL" id="JASBNA010000031">
    <property type="protein sequence ID" value="KAK7683303.1"/>
    <property type="molecule type" value="Genomic_DNA"/>
</dbReference>
<dbReference type="AlphaFoldDB" id="A0AAW0FNN7"/>
<protein>
    <submittedName>
        <fullName evidence="1">Uncharacterized protein</fullName>
    </submittedName>
</protein>
<sequence length="147" mass="16682">MNKVKCALQYVASKLAGMFAAIKRNVSQAACVGSKAMSRYHGLEDDDVTNEKHDHVPGPSHDAFDNVTTQISMIMSIWYAVSGQYMEIRADMRQVGNFLNIEEGSEAHKRQRLSIICETYSFLTEIFREYQVAVANRPPIVRRRRPA</sequence>
<keyword evidence="2" id="KW-1185">Reference proteome</keyword>
<evidence type="ECO:0000313" key="1">
    <source>
        <dbReference type="EMBL" id="KAK7683303.1"/>
    </source>
</evidence>